<evidence type="ECO:0000256" key="1">
    <source>
        <dbReference type="SAM" id="MobiDB-lite"/>
    </source>
</evidence>
<dbReference type="EMBL" id="JAQNDN010000022">
    <property type="protein sequence ID" value="MDC0673587.1"/>
    <property type="molecule type" value="Genomic_DNA"/>
</dbReference>
<feature type="region of interest" description="Disordered" evidence="1">
    <location>
        <begin position="187"/>
        <end position="210"/>
    </location>
</feature>
<protein>
    <submittedName>
        <fullName evidence="2">Uncharacterized protein</fullName>
    </submittedName>
</protein>
<name>A0ABT5BHL6_9BACT</name>
<keyword evidence="3" id="KW-1185">Reference proteome</keyword>
<comment type="caution">
    <text evidence="2">The sequence shown here is derived from an EMBL/GenBank/DDBJ whole genome shotgun (WGS) entry which is preliminary data.</text>
</comment>
<organism evidence="2 3">
    <name type="scientific">Nannocystis radixulma</name>
    <dbReference type="NCBI Taxonomy" id="2995305"/>
    <lineage>
        <taxon>Bacteria</taxon>
        <taxon>Pseudomonadati</taxon>
        <taxon>Myxococcota</taxon>
        <taxon>Polyangia</taxon>
        <taxon>Nannocystales</taxon>
        <taxon>Nannocystaceae</taxon>
        <taxon>Nannocystis</taxon>
    </lineage>
</organism>
<sequence length="336" mass="36277">MSLLTPGAVLRYEMADDDAADNYEFQILETDDQLVLSSAFEDGEPEAVVAFNNDSLADSRTIAVLSQGSWLSAALEEPTQDDECDRLDADLPPFLISRTMLFELRAGGTRLRSEWAPPGSEPLPLKLTERATAELEIDGEPQELAVLVASGDGIELTVIDDEAWPLVVERVEGDNYWRLLAIDHGELGEGENEDDDEDLPPPEPAGPLAATGQISGDAFVALAQRLGVAGMDMDYQGSRFSLLDAERKIVISADYKIVLVAMPGGLLRRAHVFDRYIPDQVLGPLAGDDPVDLPGSLKDGLAIAEKLAERAGADVLYPDALGPMYIALFNVRALAD</sequence>
<evidence type="ECO:0000313" key="3">
    <source>
        <dbReference type="Proteomes" id="UP001217838"/>
    </source>
</evidence>
<dbReference type="RefSeq" id="WP_272006859.1">
    <property type="nucleotide sequence ID" value="NZ_JAQNDN010000022.1"/>
</dbReference>
<proteinExistence type="predicted"/>
<dbReference type="Proteomes" id="UP001217838">
    <property type="component" value="Unassembled WGS sequence"/>
</dbReference>
<feature type="compositionally biased region" description="Acidic residues" evidence="1">
    <location>
        <begin position="188"/>
        <end position="200"/>
    </location>
</feature>
<evidence type="ECO:0000313" key="2">
    <source>
        <dbReference type="EMBL" id="MDC0673587.1"/>
    </source>
</evidence>
<accession>A0ABT5BHL6</accession>
<gene>
    <name evidence="2" type="ORF">POL58_37930</name>
</gene>
<reference evidence="2 3" key="1">
    <citation type="submission" date="2022-11" db="EMBL/GenBank/DDBJ databases">
        <title>Minimal conservation of predation-associated metabolite biosynthetic gene clusters underscores biosynthetic potential of Myxococcota including descriptions for ten novel species: Archangium lansinium sp. nov., Myxococcus landrumus sp. nov., Nannocystis bai.</title>
        <authorList>
            <person name="Ahearne A."/>
            <person name="Stevens C."/>
            <person name="Dowd S."/>
        </authorList>
    </citation>
    <scope>NUCLEOTIDE SEQUENCE [LARGE SCALE GENOMIC DNA]</scope>
    <source>
        <strain evidence="2 3">NCELM</strain>
    </source>
</reference>